<dbReference type="Pfam" id="PF01636">
    <property type="entry name" value="APH"/>
    <property type="match status" value="1"/>
</dbReference>
<protein>
    <submittedName>
        <fullName evidence="2">Phosphotransferase enzyme family protein</fullName>
    </submittedName>
</protein>
<dbReference type="EMBL" id="FOYL01000008">
    <property type="protein sequence ID" value="SFR24931.1"/>
    <property type="molecule type" value="Genomic_DNA"/>
</dbReference>
<sequence>MVHEIDSLLGRLGLGAFDWPAATTVIGRNDNWLGTTTTGERVFVKRIVGTTAEITSGLRRTAAFYRTGGPVLTPALLGQDEEAAVQVFRGLDGVRTGEKAVLDRTFGADLGAQAGEALAAVHGLDPAPLAETERALPEQPHEDVFGGISAALYTESSQAQLQAWQLVQQDPVIVESLAPLEDRSADVVRTPTHGDLRLDQFLIAEGDLHLADWETFRLADPARDVGSFVGEFLYHAIFSHLTERTRVSARRVPVPNIVLTEHWQPYREVRPAVEAFWQAYRRARPCTDVAERAVVFVAWHLLDRMFIDALARPRLDGVGHTLFRVARTILVAPHRFHAVLGLAHA</sequence>
<dbReference type="Gene3D" id="3.90.1200.10">
    <property type="match status" value="1"/>
</dbReference>
<organism evidence="2 3">
    <name type="scientific">Lentzea waywayandensis</name>
    <dbReference type="NCBI Taxonomy" id="84724"/>
    <lineage>
        <taxon>Bacteria</taxon>
        <taxon>Bacillati</taxon>
        <taxon>Actinomycetota</taxon>
        <taxon>Actinomycetes</taxon>
        <taxon>Pseudonocardiales</taxon>
        <taxon>Pseudonocardiaceae</taxon>
        <taxon>Lentzea</taxon>
    </lineage>
</organism>
<dbReference type="InterPro" id="IPR011009">
    <property type="entry name" value="Kinase-like_dom_sf"/>
</dbReference>
<gene>
    <name evidence="2" type="ORF">SAMN04488564_108148</name>
</gene>
<accession>A0A1I6F4Q3</accession>
<proteinExistence type="predicted"/>
<keyword evidence="2" id="KW-0808">Transferase</keyword>
<dbReference type="RefSeq" id="WP_093601004.1">
    <property type="nucleotide sequence ID" value="NZ_FOYL01000008.1"/>
</dbReference>
<evidence type="ECO:0000313" key="3">
    <source>
        <dbReference type="Proteomes" id="UP000198583"/>
    </source>
</evidence>
<dbReference type="GO" id="GO:0016740">
    <property type="term" value="F:transferase activity"/>
    <property type="evidence" value="ECO:0007669"/>
    <property type="project" value="UniProtKB-KW"/>
</dbReference>
<keyword evidence="3" id="KW-1185">Reference proteome</keyword>
<dbReference type="Proteomes" id="UP000198583">
    <property type="component" value="Unassembled WGS sequence"/>
</dbReference>
<dbReference type="OrthoDB" id="2410440at2"/>
<feature type="domain" description="Aminoglycoside phosphotransferase" evidence="1">
    <location>
        <begin position="29"/>
        <end position="229"/>
    </location>
</feature>
<dbReference type="STRING" id="84724.SAMN04488564_108148"/>
<dbReference type="InterPro" id="IPR002575">
    <property type="entry name" value="Aminoglycoside_PTrfase"/>
</dbReference>
<name>A0A1I6F4Q3_9PSEU</name>
<dbReference type="SUPFAM" id="SSF56112">
    <property type="entry name" value="Protein kinase-like (PK-like)"/>
    <property type="match status" value="1"/>
</dbReference>
<dbReference type="AlphaFoldDB" id="A0A1I6F4Q3"/>
<dbReference type="NCBIfam" id="NF038156">
    <property type="entry name" value="lant_syn_V_LxmK"/>
    <property type="match status" value="1"/>
</dbReference>
<evidence type="ECO:0000259" key="1">
    <source>
        <dbReference type="Pfam" id="PF01636"/>
    </source>
</evidence>
<evidence type="ECO:0000313" key="2">
    <source>
        <dbReference type="EMBL" id="SFR24931.1"/>
    </source>
</evidence>
<reference evidence="3" key="1">
    <citation type="submission" date="2016-10" db="EMBL/GenBank/DDBJ databases">
        <authorList>
            <person name="Varghese N."/>
            <person name="Submissions S."/>
        </authorList>
    </citation>
    <scope>NUCLEOTIDE SEQUENCE [LARGE SCALE GENOMIC DNA]</scope>
    <source>
        <strain evidence="3">DSM 44232</strain>
    </source>
</reference>